<evidence type="ECO:0000313" key="6">
    <source>
        <dbReference type="EMBL" id="KAL3840468.1"/>
    </source>
</evidence>
<dbReference type="AlphaFoldDB" id="A0ABD3TWW5"/>
<organism evidence="6 7">
    <name type="scientific">Penstemon smallii</name>
    <dbReference type="NCBI Taxonomy" id="265156"/>
    <lineage>
        <taxon>Eukaryota</taxon>
        <taxon>Viridiplantae</taxon>
        <taxon>Streptophyta</taxon>
        <taxon>Embryophyta</taxon>
        <taxon>Tracheophyta</taxon>
        <taxon>Spermatophyta</taxon>
        <taxon>Magnoliopsida</taxon>
        <taxon>eudicotyledons</taxon>
        <taxon>Gunneridae</taxon>
        <taxon>Pentapetalae</taxon>
        <taxon>asterids</taxon>
        <taxon>lamiids</taxon>
        <taxon>Lamiales</taxon>
        <taxon>Plantaginaceae</taxon>
        <taxon>Cheloneae</taxon>
        <taxon>Penstemon</taxon>
    </lineage>
</organism>
<keyword evidence="4" id="KW-1133">Transmembrane helix</keyword>
<feature type="region of interest" description="Disordered" evidence="3">
    <location>
        <begin position="158"/>
        <end position="177"/>
    </location>
</feature>
<accession>A0ABD3TWW5</accession>
<dbReference type="GO" id="GO:0000062">
    <property type="term" value="F:fatty-acyl-CoA binding"/>
    <property type="evidence" value="ECO:0007669"/>
    <property type="project" value="UniProtKB-ARBA"/>
</dbReference>
<feature type="transmembrane region" description="Helical" evidence="4">
    <location>
        <begin position="12"/>
        <end position="31"/>
    </location>
</feature>
<evidence type="ECO:0000256" key="4">
    <source>
        <dbReference type="SAM" id="Phobius"/>
    </source>
</evidence>
<evidence type="ECO:0000313" key="7">
    <source>
        <dbReference type="Proteomes" id="UP001634393"/>
    </source>
</evidence>
<comment type="similarity">
    <text evidence="1">Belongs to the ACBP family.</text>
</comment>
<evidence type="ECO:0000256" key="2">
    <source>
        <dbReference type="ARBA" id="ARBA00023121"/>
    </source>
</evidence>
<keyword evidence="4" id="KW-0812">Transmembrane</keyword>
<keyword evidence="7" id="KW-1185">Reference proteome</keyword>
<dbReference type="InterPro" id="IPR014352">
    <property type="entry name" value="FERM/acyl-CoA-bd_prot_sf"/>
</dbReference>
<name>A0ABD3TWW5_9LAMI</name>
<keyword evidence="2" id="KW-0446">Lipid-binding</keyword>
<dbReference type="Proteomes" id="UP001634393">
    <property type="component" value="Unassembled WGS sequence"/>
</dbReference>
<proteinExistence type="inferred from homology"/>
<dbReference type="InterPro" id="IPR035984">
    <property type="entry name" value="Acyl-CoA-binding_sf"/>
</dbReference>
<sequence>MEFFQELKLTFAAFPAIILFLIVAKIVYFAIYSSSNGGNAAVSAVNEGEVEKDEILSNGLRNKSTKSRKRVKFADDVMIRRVDHYESETGSQNLEIMDDIGSVVGENGLGVDCGVEISKENKGSENIKGEKIGEKEETVVTDTMKNAMIDDMVVDQSKGNGELGSGQNEGISGEEEDIDDDWEGIDRSELEKAFAEAVNYVEFGVKIKNEKDDDPFPLTKLSIDVQMQLYGLHKIAVQGPCHEPPPMALKLTARAKWNAWETLGSMSQEAAMEQYLKILSDAIPNWMHDYSADKE</sequence>
<evidence type="ECO:0000256" key="3">
    <source>
        <dbReference type="SAM" id="MobiDB-lite"/>
    </source>
</evidence>
<evidence type="ECO:0000259" key="5">
    <source>
        <dbReference type="PROSITE" id="PS51228"/>
    </source>
</evidence>
<dbReference type="InterPro" id="IPR000582">
    <property type="entry name" value="Acyl-CoA-binding_protein"/>
</dbReference>
<dbReference type="PANTHER" id="PTHR23310">
    <property type="entry name" value="ACYL-COA-BINDING PROTEIN, ACBP"/>
    <property type="match status" value="1"/>
</dbReference>
<dbReference type="SUPFAM" id="SSF47027">
    <property type="entry name" value="Acyl-CoA binding protein"/>
    <property type="match status" value="1"/>
</dbReference>
<dbReference type="PANTHER" id="PTHR23310:SF105">
    <property type="entry name" value="ACYL-COA-BINDING DOMAIN-CONTAINING PROTEIN 5"/>
    <property type="match status" value="1"/>
</dbReference>
<evidence type="ECO:0000256" key="1">
    <source>
        <dbReference type="ARBA" id="ARBA00005567"/>
    </source>
</evidence>
<protein>
    <recommendedName>
        <fullName evidence="5">ACB domain-containing protein</fullName>
    </recommendedName>
</protein>
<reference evidence="6 7" key="1">
    <citation type="submission" date="2024-12" db="EMBL/GenBank/DDBJ databases">
        <title>The unique morphological basis and parallel evolutionary history of personate flowers in Penstemon.</title>
        <authorList>
            <person name="Depatie T.H."/>
            <person name="Wessinger C.A."/>
        </authorList>
    </citation>
    <scope>NUCLEOTIDE SEQUENCE [LARGE SCALE GENOMIC DNA]</scope>
    <source>
        <strain evidence="6">WTNN_2</strain>
        <tissue evidence="6">Leaf</tissue>
    </source>
</reference>
<dbReference type="EMBL" id="JBJXBP010000003">
    <property type="protein sequence ID" value="KAL3840468.1"/>
    <property type="molecule type" value="Genomic_DNA"/>
</dbReference>
<gene>
    <name evidence="6" type="ORF">ACJIZ3_025059</name>
</gene>
<dbReference type="Pfam" id="PF00887">
    <property type="entry name" value="ACBP"/>
    <property type="match status" value="1"/>
</dbReference>
<keyword evidence="4" id="KW-0472">Membrane</keyword>
<dbReference type="PROSITE" id="PS51228">
    <property type="entry name" value="ACB_2"/>
    <property type="match status" value="1"/>
</dbReference>
<dbReference type="Gene3D" id="1.20.80.10">
    <property type="match status" value="1"/>
</dbReference>
<comment type="caution">
    <text evidence="6">The sequence shown here is derived from an EMBL/GenBank/DDBJ whole genome shotgun (WGS) entry which is preliminary data.</text>
</comment>
<feature type="domain" description="ACB" evidence="5">
    <location>
        <begin position="190"/>
        <end position="288"/>
    </location>
</feature>